<name>A0A803MS25_CHEQI</name>
<reference evidence="2" key="2">
    <citation type="submission" date="2021-03" db="UniProtKB">
        <authorList>
            <consortium name="EnsemblPlants"/>
        </authorList>
    </citation>
    <scope>IDENTIFICATION</scope>
</reference>
<dbReference type="AlphaFoldDB" id="A0A803MS25"/>
<feature type="compositionally biased region" description="Polar residues" evidence="1">
    <location>
        <begin position="1"/>
        <end position="11"/>
    </location>
</feature>
<accession>A0A803MS25</accession>
<feature type="compositionally biased region" description="Basic residues" evidence="1">
    <location>
        <begin position="18"/>
        <end position="28"/>
    </location>
</feature>
<organism evidence="2 3">
    <name type="scientific">Chenopodium quinoa</name>
    <name type="common">Quinoa</name>
    <dbReference type="NCBI Taxonomy" id="63459"/>
    <lineage>
        <taxon>Eukaryota</taxon>
        <taxon>Viridiplantae</taxon>
        <taxon>Streptophyta</taxon>
        <taxon>Embryophyta</taxon>
        <taxon>Tracheophyta</taxon>
        <taxon>Spermatophyta</taxon>
        <taxon>Magnoliopsida</taxon>
        <taxon>eudicotyledons</taxon>
        <taxon>Gunneridae</taxon>
        <taxon>Pentapetalae</taxon>
        <taxon>Caryophyllales</taxon>
        <taxon>Chenopodiaceae</taxon>
        <taxon>Chenopodioideae</taxon>
        <taxon>Atripliceae</taxon>
        <taxon>Chenopodium</taxon>
    </lineage>
</organism>
<feature type="region of interest" description="Disordered" evidence="1">
    <location>
        <begin position="1"/>
        <end position="31"/>
    </location>
</feature>
<keyword evidence="3" id="KW-1185">Reference proteome</keyword>
<evidence type="ECO:0000313" key="2">
    <source>
        <dbReference type="EnsemblPlants" id="AUR62034076-RA:cds"/>
    </source>
</evidence>
<evidence type="ECO:0000313" key="3">
    <source>
        <dbReference type="Proteomes" id="UP000596660"/>
    </source>
</evidence>
<protein>
    <submittedName>
        <fullName evidence="2">Uncharacterized protein</fullName>
    </submittedName>
</protein>
<dbReference type="Proteomes" id="UP000596660">
    <property type="component" value="Unplaced"/>
</dbReference>
<dbReference type="EnsemblPlants" id="AUR62034076-RA">
    <property type="protein sequence ID" value="AUR62034076-RA:cds"/>
    <property type="gene ID" value="AUR62034076"/>
</dbReference>
<sequence>MAVGTRAQSSLKIEKKQKATQKSKKSKKSKEIMRNLGEEMEDPDVQSFLEEQILSPKASLKDLQQQYEVRRNFSD</sequence>
<proteinExistence type="predicted"/>
<reference evidence="2" key="1">
    <citation type="journal article" date="2017" name="Nature">
        <title>The genome of Chenopodium quinoa.</title>
        <authorList>
            <person name="Jarvis D.E."/>
            <person name="Ho Y.S."/>
            <person name="Lightfoot D.J."/>
            <person name="Schmoeckel S.M."/>
            <person name="Li B."/>
            <person name="Borm T.J.A."/>
            <person name="Ohyanagi H."/>
            <person name="Mineta K."/>
            <person name="Michell C.T."/>
            <person name="Saber N."/>
            <person name="Kharbatia N.M."/>
            <person name="Rupper R.R."/>
            <person name="Sharp A.R."/>
            <person name="Dally N."/>
            <person name="Boughton B.A."/>
            <person name="Woo Y.H."/>
            <person name="Gao G."/>
            <person name="Schijlen E.G.W.M."/>
            <person name="Guo X."/>
            <person name="Momin A.A."/>
            <person name="Negrao S."/>
            <person name="Al-Babili S."/>
            <person name="Gehring C."/>
            <person name="Roessner U."/>
            <person name="Jung C."/>
            <person name="Murphy K."/>
            <person name="Arold S.T."/>
            <person name="Gojobori T."/>
            <person name="van der Linden C.G."/>
            <person name="van Loo E.N."/>
            <person name="Jellen E.N."/>
            <person name="Maughan P.J."/>
            <person name="Tester M."/>
        </authorList>
    </citation>
    <scope>NUCLEOTIDE SEQUENCE [LARGE SCALE GENOMIC DNA]</scope>
    <source>
        <strain evidence="2">cv. PI 614886</strain>
    </source>
</reference>
<dbReference type="Gramene" id="AUR62034076-RA">
    <property type="protein sequence ID" value="AUR62034076-RA:cds"/>
    <property type="gene ID" value="AUR62034076"/>
</dbReference>
<evidence type="ECO:0000256" key="1">
    <source>
        <dbReference type="SAM" id="MobiDB-lite"/>
    </source>
</evidence>